<comment type="similarity">
    <text evidence="1 4">Belongs to the aldehyde dehydrogenase family.</text>
</comment>
<dbReference type="InterPro" id="IPR015590">
    <property type="entry name" value="Aldehyde_DH_dom"/>
</dbReference>
<dbReference type="GO" id="GO:0016620">
    <property type="term" value="F:oxidoreductase activity, acting on the aldehyde or oxo group of donors, NAD or NADP as acceptor"/>
    <property type="evidence" value="ECO:0007669"/>
    <property type="project" value="InterPro"/>
</dbReference>
<evidence type="ECO:0000259" key="5">
    <source>
        <dbReference type="Pfam" id="PF00171"/>
    </source>
</evidence>
<dbReference type="Gene3D" id="3.40.605.10">
    <property type="entry name" value="Aldehyde Dehydrogenase, Chain A, domain 1"/>
    <property type="match status" value="1"/>
</dbReference>
<dbReference type="EMBL" id="CP038852">
    <property type="protein sequence ID" value="QIZ20491.1"/>
    <property type="molecule type" value="Genomic_DNA"/>
</dbReference>
<dbReference type="PANTHER" id="PTHR11699">
    <property type="entry name" value="ALDEHYDE DEHYDROGENASE-RELATED"/>
    <property type="match status" value="1"/>
</dbReference>
<sequence>MSDDFKNNLELALGNAKRLSNKILIDGKLSPSKAKGKISVLNPSTGESIGEAPQCNKVDVNIAVDSAEAAFQKWKKIPARERGKIMSAAARKLEDRKNEIETLLALDTGNALRTQAIPETVASIELTHMFAGLAGEIKGENYPPNIPNTIHYTTKDPIGVVCAIIPWNAPLFLTVAKIAPAIVAGNTVVLKTAEQAPLCALLLCEILQQELPPGVLNVISGYGEECGEPLIDHPKVRKVTFTGSFSVGKIIAMKAAPKLCPVTLELGGKNPNIIMSDADLDIAIPGVIDGMRYTRQGQACTAGSRVYIHEKIYDKVLEGVVSKLSKLKMGNALDTKSDIGAIISDEQLKRTLHYMDIAKKTSSAKVLHGGNQPKGGDYKEGFFYEPTLLSGVPVESPVCQEEVFGPVACAIPFKNFDEVMRSANDTPFGLSAVLWTQNLSRALQFVDEIEAGFVQVNQCVAPRANVSYGGIKMSGLGKEYAFDSMMNHFTQSKTVLINRGKSNLDD</sequence>
<dbReference type="SUPFAM" id="SSF53720">
    <property type="entry name" value="ALDH-like"/>
    <property type="match status" value="1"/>
</dbReference>
<dbReference type="Pfam" id="PF00171">
    <property type="entry name" value="Aldedh"/>
    <property type="match status" value="1"/>
</dbReference>
<dbReference type="Proteomes" id="UP000501094">
    <property type="component" value="Chromosome"/>
</dbReference>
<dbReference type="CDD" id="cd07108">
    <property type="entry name" value="ALDH_MGR_2402"/>
    <property type="match status" value="1"/>
</dbReference>
<dbReference type="InterPro" id="IPR016161">
    <property type="entry name" value="Ald_DH/histidinol_DH"/>
</dbReference>
<organism evidence="6 7">
    <name type="scientific">Candidatus Pelagibacter giovannonii</name>
    <dbReference type="NCBI Taxonomy" id="2563896"/>
    <lineage>
        <taxon>Bacteria</taxon>
        <taxon>Pseudomonadati</taxon>
        <taxon>Pseudomonadota</taxon>
        <taxon>Alphaproteobacteria</taxon>
        <taxon>Candidatus Pelagibacterales</taxon>
        <taxon>Candidatus Pelagibacteraceae</taxon>
        <taxon>Candidatus Pelagibacter</taxon>
    </lineage>
</organism>
<evidence type="ECO:0000313" key="6">
    <source>
        <dbReference type="EMBL" id="QIZ20491.1"/>
    </source>
</evidence>
<evidence type="ECO:0000256" key="4">
    <source>
        <dbReference type="RuleBase" id="RU003345"/>
    </source>
</evidence>
<dbReference type="InterPro" id="IPR016162">
    <property type="entry name" value="Ald_DH_N"/>
</dbReference>
<feature type="domain" description="Aldehyde dehydrogenase" evidence="5">
    <location>
        <begin position="35"/>
        <end position="495"/>
    </location>
</feature>
<dbReference type="InterPro" id="IPR016160">
    <property type="entry name" value="Ald_DH_CS_CYS"/>
</dbReference>
<feature type="active site" evidence="3">
    <location>
        <position position="265"/>
    </location>
</feature>
<dbReference type="RefSeq" id="WP_168606384.1">
    <property type="nucleotide sequence ID" value="NZ_CP038852.1"/>
</dbReference>
<dbReference type="PROSITE" id="PS00687">
    <property type="entry name" value="ALDEHYDE_DEHYDR_GLU"/>
    <property type="match status" value="1"/>
</dbReference>
<dbReference type="InterPro" id="IPR016163">
    <property type="entry name" value="Ald_DH_C"/>
</dbReference>
<dbReference type="InterPro" id="IPR029510">
    <property type="entry name" value="Ald_DH_CS_GLU"/>
</dbReference>
<reference evidence="6 7" key="1">
    <citation type="journal article" date="2020" name="Nat. Microbiol.">
        <title>Lysogenic host-virus interactions in SAR11 marine bacteria.</title>
        <authorList>
            <person name="Morris R.M."/>
            <person name="Cain K.R."/>
            <person name="Hvorecny K.L."/>
            <person name="Kollman J.M."/>
        </authorList>
    </citation>
    <scope>NUCLEOTIDE SEQUENCE [LARGE SCALE GENOMIC DNA]</scope>
    <source>
        <strain evidence="6 7">NP1</strain>
    </source>
</reference>
<gene>
    <name evidence="6" type="ORF">E5R92_01665</name>
</gene>
<name>A0A6H1Q130_9PROT</name>
<dbReference type="Gene3D" id="3.40.309.10">
    <property type="entry name" value="Aldehyde Dehydrogenase, Chain A, domain 2"/>
    <property type="match status" value="1"/>
</dbReference>
<accession>A0A6H1Q130</accession>
<dbReference type="KEGG" id="peg:E5R92_01665"/>
<evidence type="ECO:0000313" key="7">
    <source>
        <dbReference type="Proteomes" id="UP000501094"/>
    </source>
</evidence>
<evidence type="ECO:0000256" key="2">
    <source>
        <dbReference type="ARBA" id="ARBA00023002"/>
    </source>
</evidence>
<evidence type="ECO:0000256" key="1">
    <source>
        <dbReference type="ARBA" id="ARBA00009986"/>
    </source>
</evidence>
<dbReference type="FunFam" id="3.40.605.10:FF:000007">
    <property type="entry name" value="NAD/NADP-dependent betaine aldehyde dehydrogenase"/>
    <property type="match status" value="1"/>
</dbReference>
<proteinExistence type="inferred from homology"/>
<keyword evidence="7" id="KW-1185">Reference proteome</keyword>
<evidence type="ECO:0000256" key="3">
    <source>
        <dbReference type="PROSITE-ProRule" id="PRU10007"/>
    </source>
</evidence>
<keyword evidence="2 4" id="KW-0560">Oxidoreductase</keyword>
<dbReference type="AlphaFoldDB" id="A0A6H1Q130"/>
<dbReference type="PROSITE" id="PS00070">
    <property type="entry name" value="ALDEHYDE_DEHYDR_CYS"/>
    <property type="match status" value="1"/>
</dbReference>
<protein>
    <submittedName>
        <fullName evidence="6">Aldehyde dehydrogenase family protein</fullName>
    </submittedName>
</protein>